<dbReference type="PANTHER" id="PTHR48101:SF4">
    <property type="entry name" value="METHYLMALONYL-COA MUTASE, MITOCHONDRIAL"/>
    <property type="match status" value="1"/>
</dbReference>
<evidence type="ECO:0000259" key="1">
    <source>
        <dbReference type="Pfam" id="PF01642"/>
    </source>
</evidence>
<feature type="domain" description="Methylmalonyl-CoA mutase alpha/beta chain catalytic" evidence="1">
    <location>
        <begin position="135"/>
        <end position="485"/>
    </location>
</feature>
<gene>
    <name evidence="2" type="ORF">EJA10_09815</name>
</gene>
<dbReference type="PANTHER" id="PTHR48101">
    <property type="entry name" value="METHYLMALONYL-COA MUTASE, MITOCHONDRIAL-RELATED"/>
    <property type="match status" value="1"/>
</dbReference>
<protein>
    <submittedName>
        <fullName evidence="2">Methylmalonyl-CoA mutase</fullName>
    </submittedName>
</protein>
<organism evidence="2 3">
    <name type="scientific">Mesobacillus subterraneus</name>
    <dbReference type="NCBI Taxonomy" id="285983"/>
    <lineage>
        <taxon>Bacteria</taxon>
        <taxon>Bacillati</taxon>
        <taxon>Bacillota</taxon>
        <taxon>Bacilli</taxon>
        <taxon>Bacillales</taxon>
        <taxon>Bacillaceae</taxon>
        <taxon>Mesobacillus</taxon>
    </lineage>
</organism>
<proteinExistence type="predicted"/>
<dbReference type="Gene3D" id="3.40.50.280">
    <property type="entry name" value="Cobalamin-binding domain"/>
    <property type="match status" value="1"/>
</dbReference>
<sequence>MTIEKFKATSFKKAGFEDWQEKAAASLKGKPIESLYTNTYENIILKPLYTEDDLPEDLSGEIPGQPDFRRGIETLGYQSQTWHIANRIEYSSVAELKGNLDSALTRGQTAISFEVKQELFTNKSELVSFLASYKNKYPISLNAGNFQAPLLAALTMASKEEGMEERLSGFAGADPVAQASLTGGLSNDEKEYFASWSKLLSDAHEELPEVKTVLVDTTPYHNSGANAVQELAAAISTGVYLLERLSENGWEIKKALSKMIFHFAIGSNFFMETAKLRAARLLWSKAAEAFGAHAEERKMKISAETSRFTKTVFDPYVNLLRTGNEAFAAILGGIQFLHTGTFEEAAGRASAFSERVARNTQLVLQSEAHLEKVTDPAGGSWYVESLTRELAEKAWEMFLEMDKQGGICETLKSGWLQEQINTTAEARKQDIFKRKKSIIGTNVYANLSEKISEQVVKEKSSGFIAGTLAELIDLKEFPVENGVQELNSRFQALQPKRLAQPFEALRLRAKRLEEAGVQPSVGLICLGELKKHKARADFISGLLAAGGIDAVRSGEINQLSEAADFIASSHVQHFVLCGDNADYASFGVQFAKELIKEHSETKLFMAGRPDEDESGWRMAGIQEFMHVRSDAYQILTALLHDMEVRTDEKA</sequence>
<dbReference type="EMBL" id="RSFW01000012">
    <property type="protein sequence ID" value="RSD27368.1"/>
    <property type="molecule type" value="Genomic_DNA"/>
</dbReference>
<accession>A0A3R9F0S3</accession>
<dbReference type="GO" id="GO:0019678">
    <property type="term" value="P:propionate metabolic process, methylmalonyl pathway"/>
    <property type="evidence" value="ECO:0007669"/>
    <property type="project" value="TreeGrafter"/>
</dbReference>
<dbReference type="SUPFAM" id="SSF51703">
    <property type="entry name" value="Cobalamin (vitamin B12)-dependent enzymes"/>
    <property type="match status" value="1"/>
</dbReference>
<evidence type="ECO:0000313" key="3">
    <source>
        <dbReference type="Proteomes" id="UP000279911"/>
    </source>
</evidence>
<dbReference type="AlphaFoldDB" id="A0A3R9F0S3"/>
<dbReference type="RefSeq" id="WP_125479824.1">
    <property type="nucleotide sequence ID" value="NZ_RSFW01000012.1"/>
</dbReference>
<name>A0A3R9F0S3_9BACI</name>
<reference evidence="3" key="1">
    <citation type="submission" date="2018-12" db="EMBL/GenBank/DDBJ databases">
        <title>Bacillus chawlae sp. nov., Bacillus glennii sp. nov., and Bacillus saganii sp. nov. Isolated from the Vehicle Assembly Building at Kennedy Space Center where the Viking Spacecraft were Assembled.</title>
        <authorList>
            <person name="Seuylemezian A."/>
            <person name="Vaishampayan P."/>
        </authorList>
    </citation>
    <scope>NUCLEOTIDE SEQUENCE [LARGE SCALE GENOMIC DNA]</scope>
    <source>
        <strain evidence="3">DSM 13966</strain>
    </source>
</reference>
<dbReference type="GO" id="GO:0005737">
    <property type="term" value="C:cytoplasm"/>
    <property type="evidence" value="ECO:0007669"/>
    <property type="project" value="TreeGrafter"/>
</dbReference>
<dbReference type="GO" id="GO:0004494">
    <property type="term" value="F:methylmalonyl-CoA mutase activity"/>
    <property type="evidence" value="ECO:0007669"/>
    <property type="project" value="TreeGrafter"/>
</dbReference>
<dbReference type="Gene3D" id="3.20.20.240">
    <property type="entry name" value="Methylmalonyl-CoA mutase"/>
    <property type="match status" value="1"/>
</dbReference>
<dbReference type="OrthoDB" id="9762378at2"/>
<dbReference type="Proteomes" id="UP000279911">
    <property type="component" value="Unassembled WGS sequence"/>
</dbReference>
<dbReference type="GO" id="GO:0031419">
    <property type="term" value="F:cobalamin binding"/>
    <property type="evidence" value="ECO:0007669"/>
    <property type="project" value="InterPro"/>
</dbReference>
<dbReference type="Pfam" id="PF01642">
    <property type="entry name" value="MM_CoA_mutase"/>
    <property type="match status" value="2"/>
</dbReference>
<dbReference type="InterPro" id="IPR016176">
    <property type="entry name" value="Cbl-dep_enz_cat"/>
</dbReference>
<comment type="caution">
    <text evidence="2">The sequence shown here is derived from an EMBL/GenBank/DDBJ whole genome shotgun (WGS) entry which is preliminary data.</text>
</comment>
<dbReference type="InterPro" id="IPR006099">
    <property type="entry name" value="MeMalonylCoA_mutase_a/b_cat"/>
</dbReference>
<feature type="domain" description="Methylmalonyl-CoA mutase alpha/beta chain catalytic" evidence="1">
    <location>
        <begin position="39"/>
        <end position="114"/>
    </location>
</feature>
<evidence type="ECO:0000313" key="2">
    <source>
        <dbReference type="EMBL" id="RSD27368.1"/>
    </source>
</evidence>